<evidence type="ECO:0000256" key="9">
    <source>
        <dbReference type="SAM" id="MobiDB-lite"/>
    </source>
</evidence>
<dbReference type="Pfam" id="PF13894">
    <property type="entry name" value="zf-C2H2_4"/>
    <property type="match status" value="1"/>
</dbReference>
<dbReference type="SUPFAM" id="SSF57667">
    <property type="entry name" value="beta-beta-alpha zinc fingers"/>
    <property type="match status" value="4"/>
</dbReference>
<evidence type="ECO:0000256" key="8">
    <source>
        <dbReference type="ARBA" id="ARBA00023242"/>
    </source>
</evidence>
<organism evidence="10">
    <name type="scientific">Anopheles atroparvus</name>
    <name type="common">European mosquito</name>
    <dbReference type="NCBI Taxonomy" id="41427"/>
    <lineage>
        <taxon>Eukaryota</taxon>
        <taxon>Metazoa</taxon>
        <taxon>Ecdysozoa</taxon>
        <taxon>Arthropoda</taxon>
        <taxon>Hexapoda</taxon>
        <taxon>Insecta</taxon>
        <taxon>Pterygota</taxon>
        <taxon>Neoptera</taxon>
        <taxon>Endopterygota</taxon>
        <taxon>Diptera</taxon>
        <taxon>Nematocera</taxon>
        <taxon>Culicoidea</taxon>
        <taxon>Culicidae</taxon>
        <taxon>Anophelinae</taxon>
        <taxon>Anopheles</taxon>
    </lineage>
</organism>
<dbReference type="FunFam" id="3.30.160.60:FF:000744">
    <property type="entry name" value="zinc finger E-box-binding homeobox 1"/>
    <property type="match status" value="1"/>
</dbReference>
<protein>
    <recommendedName>
        <fullName evidence="11">Protein krueppel</fullName>
    </recommendedName>
</protein>
<keyword evidence="5" id="KW-0863">Zinc-finger</keyword>
<evidence type="ECO:0000256" key="1">
    <source>
        <dbReference type="ARBA" id="ARBA00004123"/>
    </source>
</evidence>
<dbReference type="GO" id="GO:0000785">
    <property type="term" value="C:chromatin"/>
    <property type="evidence" value="ECO:0007669"/>
    <property type="project" value="TreeGrafter"/>
</dbReference>
<comment type="subcellular location">
    <subcellularLocation>
        <location evidence="1">Nucleus</location>
    </subcellularLocation>
</comment>
<dbReference type="Pfam" id="PF00096">
    <property type="entry name" value="zf-C2H2"/>
    <property type="match status" value="4"/>
</dbReference>
<evidence type="ECO:0000256" key="6">
    <source>
        <dbReference type="ARBA" id="ARBA00022833"/>
    </source>
</evidence>
<dbReference type="GO" id="GO:0031519">
    <property type="term" value="C:PcG protein complex"/>
    <property type="evidence" value="ECO:0007669"/>
    <property type="project" value="TreeGrafter"/>
</dbReference>
<dbReference type="SMART" id="SM00355">
    <property type="entry name" value="ZnF_C2H2"/>
    <property type="match status" value="7"/>
</dbReference>
<dbReference type="InterPro" id="IPR009057">
    <property type="entry name" value="Homeodomain-like_sf"/>
</dbReference>
<dbReference type="PROSITE" id="PS50157">
    <property type="entry name" value="ZINC_FINGER_C2H2_2"/>
    <property type="match status" value="6"/>
</dbReference>
<keyword evidence="7" id="KW-0832">Ubl conjugation</keyword>
<evidence type="ECO:0000256" key="7">
    <source>
        <dbReference type="ARBA" id="ARBA00022843"/>
    </source>
</evidence>
<feature type="region of interest" description="Disordered" evidence="9">
    <location>
        <begin position="336"/>
        <end position="375"/>
    </location>
</feature>
<dbReference type="InterPro" id="IPR036236">
    <property type="entry name" value="Znf_C2H2_sf"/>
</dbReference>
<dbReference type="STRING" id="41427.A0A182J0Y6"/>
<dbReference type="FunFam" id="3.30.160.60:FF:000624">
    <property type="entry name" value="zinc finger protein 697"/>
    <property type="match status" value="1"/>
</dbReference>
<feature type="compositionally biased region" description="Basic and acidic residues" evidence="9">
    <location>
        <begin position="344"/>
        <end position="358"/>
    </location>
</feature>
<dbReference type="GO" id="GO:0040029">
    <property type="term" value="P:epigenetic regulation of gene expression"/>
    <property type="evidence" value="ECO:0007669"/>
    <property type="project" value="UniProtKB-ARBA"/>
</dbReference>
<evidence type="ECO:0000256" key="5">
    <source>
        <dbReference type="ARBA" id="ARBA00022771"/>
    </source>
</evidence>
<dbReference type="VEuPathDB" id="VectorBase:AATE009258"/>
<dbReference type="SMART" id="SM00868">
    <property type="entry name" value="zf-AD"/>
    <property type="match status" value="1"/>
</dbReference>
<dbReference type="SUPFAM" id="SSF46689">
    <property type="entry name" value="Homeodomain-like"/>
    <property type="match status" value="1"/>
</dbReference>
<reference evidence="10" key="1">
    <citation type="submission" date="2022-08" db="UniProtKB">
        <authorList>
            <consortium name="EnsemblMetazoa"/>
        </authorList>
    </citation>
    <scope>IDENTIFICATION</scope>
    <source>
        <strain evidence="10">EBRO</strain>
    </source>
</reference>
<keyword evidence="2" id="KW-1017">Isopeptide bond</keyword>
<keyword evidence="8" id="KW-0539">Nucleus</keyword>
<dbReference type="PROSITE" id="PS51915">
    <property type="entry name" value="ZAD"/>
    <property type="match status" value="1"/>
</dbReference>
<dbReference type="EnsemblMetazoa" id="AATE009258-RA">
    <property type="protein sequence ID" value="AATE009258-PA.1"/>
    <property type="gene ID" value="AATE009258"/>
</dbReference>
<dbReference type="FunFam" id="3.30.160.60:FF:002343">
    <property type="entry name" value="Zinc finger protein 33A"/>
    <property type="match status" value="1"/>
</dbReference>
<evidence type="ECO:0000256" key="3">
    <source>
        <dbReference type="ARBA" id="ARBA00022723"/>
    </source>
</evidence>
<proteinExistence type="predicted"/>
<evidence type="ECO:0000313" key="10">
    <source>
        <dbReference type="EnsemblMetazoa" id="AATE009258-PA.1"/>
    </source>
</evidence>
<dbReference type="Gene3D" id="1.10.10.10">
    <property type="entry name" value="Winged helix-like DNA-binding domain superfamily/Winged helix DNA-binding domain"/>
    <property type="match status" value="1"/>
</dbReference>
<evidence type="ECO:0000256" key="4">
    <source>
        <dbReference type="ARBA" id="ARBA00022737"/>
    </source>
</evidence>
<keyword evidence="3" id="KW-0479">Metal-binding</keyword>
<dbReference type="Pfam" id="PF13384">
    <property type="entry name" value="HTH_23"/>
    <property type="match status" value="1"/>
</dbReference>
<dbReference type="InterPro" id="IPR036388">
    <property type="entry name" value="WH-like_DNA-bd_sf"/>
</dbReference>
<dbReference type="SUPFAM" id="SSF57716">
    <property type="entry name" value="Glucocorticoid receptor-like (DNA-binding domain)"/>
    <property type="match status" value="1"/>
</dbReference>
<dbReference type="PROSITE" id="PS00028">
    <property type="entry name" value="ZINC_FINGER_C2H2_1"/>
    <property type="match status" value="6"/>
</dbReference>
<dbReference type="GO" id="GO:0008270">
    <property type="term" value="F:zinc ion binding"/>
    <property type="evidence" value="ECO:0007669"/>
    <property type="project" value="UniProtKB-UniRule"/>
</dbReference>
<dbReference type="Gene3D" id="3.30.160.60">
    <property type="entry name" value="Classic Zinc Finger"/>
    <property type="match status" value="6"/>
</dbReference>
<dbReference type="PANTHER" id="PTHR14003">
    <property type="entry name" value="TRANSCRIPTIONAL REPRESSOR PROTEIN YY"/>
    <property type="match status" value="1"/>
</dbReference>
<dbReference type="GO" id="GO:0005667">
    <property type="term" value="C:transcription regulator complex"/>
    <property type="evidence" value="ECO:0007669"/>
    <property type="project" value="TreeGrafter"/>
</dbReference>
<dbReference type="InterPro" id="IPR013087">
    <property type="entry name" value="Znf_C2H2_type"/>
</dbReference>
<dbReference type="AlphaFoldDB" id="A0A182J0Y6"/>
<dbReference type="FunFam" id="3.30.160.60:FF:000110">
    <property type="entry name" value="Zinc finger protein-like"/>
    <property type="match status" value="1"/>
</dbReference>
<dbReference type="GO" id="GO:0000981">
    <property type="term" value="F:DNA-binding transcription factor activity, RNA polymerase II-specific"/>
    <property type="evidence" value="ECO:0007669"/>
    <property type="project" value="TreeGrafter"/>
</dbReference>
<keyword evidence="4" id="KW-0677">Repeat</keyword>
<feature type="compositionally biased region" description="Basic residues" evidence="9">
    <location>
        <begin position="364"/>
        <end position="375"/>
    </location>
</feature>
<dbReference type="FunFam" id="3.30.160.60:FF:000690">
    <property type="entry name" value="Zinc finger protein 354C"/>
    <property type="match status" value="1"/>
</dbReference>
<dbReference type="InterPro" id="IPR012934">
    <property type="entry name" value="Znf_AD"/>
</dbReference>
<sequence>LFTRICSVCFKKIRYGKQYEQNERRQNNSDRCSGRRMSTRFLQPICSRFTSCVYIMDSSKSLLEQNAEPELRRIMTTTKRKTTSADAWQRVITAFENGSTPTAISQMLHINRSTVYGIIQKYQKNYQIEAKTYGGQKPKLLSEETVDNIRHWINADCTVTLKTLAAKVYQEHGVRVSNSTIAREIKGFSYSFKTFESICRLCMVCTTEESSLTTDVLLKRIFECTGVRLKDIPEMAHSICEACMAQLVICESFIKRCREADQKLLDWRAEHTPEPKVGKIIHSETEHAPEAAECTVKAECQELERDETAIASVSNDATGKTDDVGENLDAHHEYEIDLPGDLHPPAEHDEIAKSKDNLQSKSNKTTKKKTARGNGKARKTECQVCGSMQQNLKQHMLVHTGEKRHVCPYCSKAFSQRGNLTHHMNQHTRNQPYKCDQCGKAFTNPQSLRSHKLVHTDERKHGCEVCGGTFKYKNSLALHIRGHMQDRRFKCSECSSTFITSTDLKKHMRIHTGERPYSCPECGRKFKTSSNLSLHKLTHTKERRFQCDICGDWFSYKNVLKTHMNIHLRQRNGAQKVTTDSPSLPLSNEG</sequence>
<keyword evidence="6" id="KW-0862">Zinc</keyword>
<evidence type="ECO:0008006" key="11">
    <source>
        <dbReference type="Google" id="ProtNLM"/>
    </source>
</evidence>
<accession>A0A182J0Y6</accession>
<dbReference type="GO" id="GO:0000978">
    <property type="term" value="F:RNA polymerase II cis-regulatory region sequence-specific DNA binding"/>
    <property type="evidence" value="ECO:0007669"/>
    <property type="project" value="TreeGrafter"/>
</dbReference>
<name>A0A182J0Y6_ANOAO</name>
<dbReference type="PANTHER" id="PTHR14003:SF23">
    <property type="entry name" value="ZINC FINGER PROTEIN 143"/>
    <property type="match status" value="1"/>
</dbReference>
<dbReference type="GO" id="GO:0003682">
    <property type="term" value="F:chromatin binding"/>
    <property type="evidence" value="ECO:0007669"/>
    <property type="project" value="UniProtKB-ARBA"/>
</dbReference>
<evidence type="ECO:0000256" key="2">
    <source>
        <dbReference type="ARBA" id="ARBA00022499"/>
    </source>
</evidence>